<evidence type="ECO:0000256" key="1">
    <source>
        <dbReference type="SAM" id="Phobius"/>
    </source>
</evidence>
<evidence type="ECO:0000259" key="2">
    <source>
        <dbReference type="Pfam" id="PF05232"/>
    </source>
</evidence>
<accession>A0A240C755</accession>
<dbReference type="OrthoDB" id="1631120at2"/>
<reference evidence="3 4" key="1">
    <citation type="submission" date="2017-06" db="EMBL/GenBank/DDBJ databases">
        <authorList>
            <consortium name="Pathogen Informatics"/>
        </authorList>
    </citation>
    <scope>NUCLEOTIDE SEQUENCE [LARGE SCALE GENOMIC DNA]</scope>
    <source>
        <strain evidence="3 4">NCTC12148</strain>
    </source>
</reference>
<protein>
    <submittedName>
        <fullName evidence="3">Predicted membrane protein</fullName>
    </submittedName>
</protein>
<feature type="transmembrane region" description="Helical" evidence="1">
    <location>
        <begin position="12"/>
        <end position="34"/>
    </location>
</feature>
<keyword evidence="1" id="KW-1133">Transmembrane helix</keyword>
<keyword evidence="1" id="KW-0812">Transmembrane</keyword>
<keyword evidence="4" id="KW-1185">Reference proteome</keyword>
<keyword evidence="1" id="KW-0472">Membrane</keyword>
<evidence type="ECO:0000313" key="3">
    <source>
        <dbReference type="EMBL" id="SNW03804.1"/>
    </source>
</evidence>
<evidence type="ECO:0000313" key="4">
    <source>
        <dbReference type="Proteomes" id="UP000215134"/>
    </source>
</evidence>
<dbReference type="STRING" id="1411141.GCA_001590885_01290"/>
<gene>
    <name evidence="3" type="ORF">SAMEA4384070_03542</name>
</gene>
<feature type="transmembrane region" description="Helical" evidence="1">
    <location>
        <begin position="40"/>
        <end position="59"/>
    </location>
</feature>
<dbReference type="NCBIfam" id="NF033664">
    <property type="entry name" value="PACE_transport"/>
    <property type="match status" value="1"/>
</dbReference>
<dbReference type="RefSeq" id="WP_061795696.1">
    <property type="nucleotide sequence ID" value="NZ_CABITV010000004.1"/>
</dbReference>
<feature type="domain" description="Chlorhexidine efflux transporter" evidence="2">
    <location>
        <begin position="74"/>
        <end position="137"/>
    </location>
</feature>
<feature type="transmembrane region" description="Helical" evidence="1">
    <location>
        <begin position="80"/>
        <end position="103"/>
    </location>
</feature>
<dbReference type="Pfam" id="PF05232">
    <property type="entry name" value="BTP"/>
    <property type="match status" value="2"/>
</dbReference>
<feature type="domain" description="Chlorhexidine efflux transporter" evidence="2">
    <location>
        <begin position="6"/>
        <end position="68"/>
    </location>
</feature>
<dbReference type="InterPro" id="IPR007896">
    <property type="entry name" value="BTP_bacteria"/>
</dbReference>
<dbReference type="AlphaFoldDB" id="A0A240C755"/>
<dbReference type="GeneID" id="75028674"/>
<dbReference type="Proteomes" id="UP000215134">
    <property type="component" value="Chromosome 1"/>
</dbReference>
<dbReference type="KEGG" id="sfj:SAMEA4384070_3542"/>
<dbReference type="NCBIfam" id="NF033665">
    <property type="entry name" value="PACE_efflu_PCE"/>
    <property type="match status" value="1"/>
</dbReference>
<feature type="transmembrane region" description="Helical" evidence="1">
    <location>
        <begin position="109"/>
        <end position="130"/>
    </location>
</feature>
<dbReference type="InterPro" id="IPR058208">
    <property type="entry name" value="PACE"/>
</dbReference>
<name>A0A240C755_SERFI</name>
<organism evidence="3 4">
    <name type="scientific">Serratia ficaria</name>
    <dbReference type="NCBI Taxonomy" id="61651"/>
    <lineage>
        <taxon>Bacteria</taxon>
        <taxon>Pseudomonadati</taxon>
        <taxon>Pseudomonadota</taxon>
        <taxon>Gammaproteobacteria</taxon>
        <taxon>Enterobacterales</taxon>
        <taxon>Yersiniaceae</taxon>
        <taxon>Serratia</taxon>
    </lineage>
</organism>
<sequence length="150" mass="17184">MQLQNKSFIERIVHAVGFEAIAVMVCAPLGAWLLNRSMMQVGALAVMLSTVAMVWNMVYNTAFDRLWPVSRVARNLKVRVLHAVGFEAGFILIGVPIAAWMLSITLVQAFMLELGFFLFFLPYTMFYNWLYDTLRQRWFEARQPLNSGAK</sequence>
<proteinExistence type="predicted"/>
<dbReference type="EMBL" id="LT906479">
    <property type="protein sequence ID" value="SNW03804.1"/>
    <property type="molecule type" value="Genomic_DNA"/>
</dbReference>